<feature type="region of interest" description="Disordered" evidence="1">
    <location>
        <begin position="309"/>
        <end position="335"/>
    </location>
</feature>
<dbReference type="Gene3D" id="3.30.40.10">
    <property type="entry name" value="Zinc/RING finger domain, C3HC4 (zinc finger)"/>
    <property type="match status" value="1"/>
</dbReference>
<dbReference type="Proteomes" id="UP000298416">
    <property type="component" value="Unassembled WGS sequence"/>
</dbReference>
<feature type="compositionally biased region" description="Polar residues" evidence="1">
    <location>
        <begin position="648"/>
        <end position="659"/>
    </location>
</feature>
<evidence type="ECO:0000313" key="3">
    <source>
        <dbReference type="Proteomes" id="UP000298416"/>
    </source>
</evidence>
<name>A0A8X8WM76_SALSN</name>
<dbReference type="PANTHER" id="PTHR10782">
    <property type="entry name" value="ZINC FINGER MIZ DOMAIN-CONTAINING PROTEIN"/>
    <property type="match status" value="1"/>
</dbReference>
<feature type="region of interest" description="Disordered" evidence="1">
    <location>
        <begin position="500"/>
        <end position="555"/>
    </location>
</feature>
<dbReference type="GO" id="GO:0016925">
    <property type="term" value="P:protein sumoylation"/>
    <property type="evidence" value="ECO:0007669"/>
    <property type="project" value="TreeGrafter"/>
</dbReference>
<gene>
    <name evidence="2" type="ORF">SASPL_143247</name>
</gene>
<feature type="compositionally biased region" description="Polar residues" evidence="1">
    <location>
        <begin position="619"/>
        <end position="639"/>
    </location>
</feature>
<dbReference type="GO" id="GO:0061665">
    <property type="term" value="F:SUMO ligase activity"/>
    <property type="evidence" value="ECO:0007669"/>
    <property type="project" value="TreeGrafter"/>
</dbReference>
<dbReference type="InterPro" id="IPR013083">
    <property type="entry name" value="Znf_RING/FYVE/PHD"/>
</dbReference>
<dbReference type="EMBL" id="PNBA02000016">
    <property type="protein sequence ID" value="KAG6397085.1"/>
    <property type="molecule type" value="Genomic_DNA"/>
</dbReference>
<keyword evidence="3" id="KW-1185">Reference proteome</keyword>
<feature type="compositionally biased region" description="Basic and acidic residues" evidence="1">
    <location>
        <begin position="313"/>
        <end position="332"/>
    </location>
</feature>
<proteinExistence type="predicted"/>
<comment type="caution">
    <text evidence="2">The sequence shown here is derived from an EMBL/GenBank/DDBJ whole genome shotgun (WGS) entry which is preliminary data.</text>
</comment>
<protein>
    <submittedName>
        <fullName evidence="2">Uncharacterized protein</fullName>
    </submittedName>
</protein>
<feature type="region of interest" description="Disordered" evidence="1">
    <location>
        <begin position="619"/>
        <end position="688"/>
    </location>
</feature>
<reference evidence="2" key="1">
    <citation type="submission" date="2018-01" db="EMBL/GenBank/DDBJ databases">
        <authorList>
            <person name="Mao J.F."/>
        </authorList>
    </citation>
    <scope>NUCLEOTIDE SEQUENCE</scope>
    <source>
        <strain evidence="2">Huo1</strain>
        <tissue evidence="2">Leaf</tissue>
    </source>
</reference>
<dbReference type="GO" id="GO:0000785">
    <property type="term" value="C:chromatin"/>
    <property type="evidence" value="ECO:0007669"/>
    <property type="project" value="TreeGrafter"/>
</dbReference>
<dbReference type="AlphaFoldDB" id="A0A8X8WM76"/>
<reference evidence="2" key="2">
    <citation type="submission" date="2020-08" db="EMBL/GenBank/DDBJ databases">
        <title>Plant Genome Project.</title>
        <authorList>
            <person name="Zhang R.-G."/>
        </authorList>
    </citation>
    <scope>NUCLEOTIDE SEQUENCE</scope>
    <source>
        <strain evidence="2">Huo1</strain>
        <tissue evidence="2">Leaf</tissue>
    </source>
</reference>
<organism evidence="2">
    <name type="scientific">Salvia splendens</name>
    <name type="common">Scarlet sage</name>
    <dbReference type="NCBI Taxonomy" id="180675"/>
    <lineage>
        <taxon>Eukaryota</taxon>
        <taxon>Viridiplantae</taxon>
        <taxon>Streptophyta</taxon>
        <taxon>Embryophyta</taxon>
        <taxon>Tracheophyta</taxon>
        <taxon>Spermatophyta</taxon>
        <taxon>Magnoliopsida</taxon>
        <taxon>eudicotyledons</taxon>
        <taxon>Gunneridae</taxon>
        <taxon>Pentapetalae</taxon>
        <taxon>asterids</taxon>
        <taxon>lamiids</taxon>
        <taxon>Lamiales</taxon>
        <taxon>Lamiaceae</taxon>
        <taxon>Nepetoideae</taxon>
        <taxon>Mentheae</taxon>
        <taxon>Salviinae</taxon>
        <taxon>Salvia</taxon>
        <taxon>Salvia subgen. Calosphace</taxon>
        <taxon>core Calosphace</taxon>
    </lineage>
</organism>
<evidence type="ECO:0000313" key="2">
    <source>
        <dbReference type="EMBL" id="KAG6397085.1"/>
    </source>
</evidence>
<evidence type="ECO:0000256" key="1">
    <source>
        <dbReference type="SAM" id="MobiDB-lite"/>
    </source>
</evidence>
<dbReference type="PANTHER" id="PTHR10782:SF4">
    <property type="entry name" value="TONALLI, ISOFORM E"/>
    <property type="match status" value="1"/>
</dbReference>
<accession>A0A8X8WM76</accession>
<sequence>MAGKTATPATGLYANDGQIGGGTAVQITGLTQWDLNNFRISAMGQIKNDASTQAAIMVLMISVKNGWFPDQDSAELCNLAKEVASNFCSALDFSTDPNPSHPVISTVMSRFYPRLRMGHIFVFLEIKPGFEAYVSDFQISKKKCAPGDRIRLLVVQMDNIETSSCLVTPAKVNFLLNGKGVERRTNLFVDTGPQVPTVVTRLLKYGSNLLQAVGEFNGNYIIIVAFMSEVPNLDSNTLQDYEQHAPATLDTDSEVIEGSSRISLNCPISLARIKIPVKGISCKHIQILKEVRPNVSDIIVSSDGSWNAAAVGSEEKTEKPENKTLNTGRDESPQPEEILDLTLTDELMDVFDASGSEDRKHFSMANTHSTSINPHLASANDANQIRTLTESDDFWSGVYRSSFGQGTLDVRSNAQTVSPSASTSNLANVGAFHHNAAATTSAPQIGIPMPQYQQYQLGNSPVISDYGRPSAVSRHITRTASAVQGLPAISSTPILQRSSSANAASSPFTPNGLSAASQASPATSNLTSNHASSHQVPPGSYSSTLPQHPSTQVPNMYTVSNEHQSFSQPTNFRIPRATSNFSSTLQPSVQPSTNAMRHQSHAGVASTQHLNVHRTGVATSSNQQAQWHTTANRTGQMSVGASRAVPYNSGSHNIPTTIADQRASDRATPPPQPVTTTQDSVDPNWRPPGRMRGALLGQAYEDAMNQYIIQPTQQAQARPISNPMALPNIRSTLPAFMGGGNAQGLRAPNLTSAAPAGRPAGTDL</sequence>